<comment type="subcellular location">
    <subcellularLocation>
        <location evidence="1">Nucleus</location>
    </subcellularLocation>
</comment>
<name>A0A139AGM5_GONPJ</name>
<gene>
    <name evidence="5" type="ORF">M427DRAFT_69634</name>
</gene>
<dbReference type="CDD" id="cd14688">
    <property type="entry name" value="bZIP_YAP"/>
    <property type="match status" value="1"/>
</dbReference>
<proteinExistence type="predicted"/>
<dbReference type="PROSITE" id="PS00036">
    <property type="entry name" value="BZIP_BASIC"/>
    <property type="match status" value="1"/>
</dbReference>
<dbReference type="Proteomes" id="UP000070544">
    <property type="component" value="Unassembled WGS sequence"/>
</dbReference>
<evidence type="ECO:0000313" key="6">
    <source>
        <dbReference type="Proteomes" id="UP000070544"/>
    </source>
</evidence>
<reference evidence="5 6" key="1">
    <citation type="journal article" date="2015" name="Genome Biol. Evol.">
        <title>Phylogenomic analyses indicate that early fungi evolved digesting cell walls of algal ancestors of land plants.</title>
        <authorList>
            <person name="Chang Y."/>
            <person name="Wang S."/>
            <person name="Sekimoto S."/>
            <person name="Aerts A.L."/>
            <person name="Choi C."/>
            <person name="Clum A."/>
            <person name="LaButti K.M."/>
            <person name="Lindquist E.A."/>
            <person name="Yee Ngan C."/>
            <person name="Ohm R.A."/>
            <person name="Salamov A.A."/>
            <person name="Grigoriev I.V."/>
            <person name="Spatafora J.W."/>
            <person name="Berbee M.L."/>
        </authorList>
    </citation>
    <scope>NUCLEOTIDE SEQUENCE [LARGE SCALE GENOMIC DNA]</scope>
    <source>
        <strain evidence="5 6">JEL478</strain>
    </source>
</reference>
<evidence type="ECO:0000256" key="2">
    <source>
        <dbReference type="ARBA" id="ARBA00023242"/>
    </source>
</evidence>
<protein>
    <recommendedName>
        <fullName evidence="4">BZIP domain-containing protein</fullName>
    </recommendedName>
</protein>
<feature type="compositionally biased region" description="Pro residues" evidence="3">
    <location>
        <begin position="161"/>
        <end position="174"/>
    </location>
</feature>
<accession>A0A139AGM5</accession>
<feature type="compositionally biased region" description="Pro residues" evidence="3">
    <location>
        <begin position="107"/>
        <end position="116"/>
    </location>
</feature>
<evidence type="ECO:0000256" key="1">
    <source>
        <dbReference type="ARBA" id="ARBA00004123"/>
    </source>
</evidence>
<dbReference type="PANTHER" id="PTHR40621:SF6">
    <property type="entry name" value="AP-1-LIKE TRANSCRIPTION FACTOR YAP1-RELATED"/>
    <property type="match status" value="1"/>
</dbReference>
<evidence type="ECO:0000313" key="5">
    <source>
        <dbReference type="EMBL" id="KXS15937.1"/>
    </source>
</evidence>
<keyword evidence="2" id="KW-0539">Nucleus</keyword>
<dbReference type="SUPFAM" id="SSF57959">
    <property type="entry name" value="Leucine zipper domain"/>
    <property type="match status" value="1"/>
</dbReference>
<dbReference type="STRING" id="1344416.A0A139AGM5"/>
<feature type="region of interest" description="Disordered" evidence="3">
    <location>
        <begin position="1"/>
        <end position="68"/>
    </location>
</feature>
<dbReference type="InterPro" id="IPR050936">
    <property type="entry name" value="AP-1-like"/>
</dbReference>
<evidence type="ECO:0000256" key="3">
    <source>
        <dbReference type="SAM" id="MobiDB-lite"/>
    </source>
</evidence>
<dbReference type="AlphaFoldDB" id="A0A139AGM5"/>
<dbReference type="SMART" id="SM00338">
    <property type="entry name" value="BRLZ"/>
    <property type="match status" value="1"/>
</dbReference>
<feature type="compositionally biased region" description="Basic and acidic residues" evidence="3">
    <location>
        <begin position="38"/>
        <end position="48"/>
    </location>
</feature>
<dbReference type="InterPro" id="IPR004827">
    <property type="entry name" value="bZIP"/>
</dbReference>
<dbReference type="GO" id="GO:0000976">
    <property type="term" value="F:transcription cis-regulatory region binding"/>
    <property type="evidence" value="ECO:0007669"/>
    <property type="project" value="InterPro"/>
</dbReference>
<feature type="domain" description="BZIP" evidence="4">
    <location>
        <begin position="42"/>
        <end position="102"/>
    </location>
</feature>
<dbReference type="EMBL" id="KQ965758">
    <property type="protein sequence ID" value="KXS15937.1"/>
    <property type="molecule type" value="Genomic_DNA"/>
</dbReference>
<dbReference type="Gene3D" id="1.20.5.170">
    <property type="match status" value="1"/>
</dbReference>
<organism evidence="5 6">
    <name type="scientific">Gonapodya prolifera (strain JEL478)</name>
    <name type="common">Monoblepharis prolifera</name>
    <dbReference type="NCBI Taxonomy" id="1344416"/>
    <lineage>
        <taxon>Eukaryota</taxon>
        <taxon>Fungi</taxon>
        <taxon>Fungi incertae sedis</taxon>
        <taxon>Chytridiomycota</taxon>
        <taxon>Chytridiomycota incertae sedis</taxon>
        <taxon>Monoblepharidomycetes</taxon>
        <taxon>Monoblepharidales</taxon>
        <taxon>Gonapodyaceae</taxon>
        <taxon>Gonapodya</taxon>
    </lineage>
</organism>
<feature type="compositionally biased region" description="Low complexity" evidence="3">
    <location>
        <begin position="117"/>
        <end position="131"/>
    </location>
</feature>
<sequence>MIRNSAGLDDTSLYDSERESTHSARRGARPTRSGTADHIMDDDREAKRKAQNRAAQKAFRDRKDRYVRDLENSLRQSEERYQRLAAEFDVLQHENEMLRTRLGLSPTLPPNLPQPSPTTSTSGASCSSSFPNDDQMRTPTPQLPLPDEHRKFFPADSQSVLPPPDISQTLPPPLLATASRPNSMNSALPFPSAYAQEHGGGHPFSRSLPNMYCAPSPMGPPDPYNYSASGAPPIARPDLPRMSYPPSAMPPSNLNYSEPSRTGYAMNGSLEPYPKGVWPTPPPRWDMLAQNRAVPDTKYSEINGQPFVTLAPMSTLREDR</sequence>
<dbReference type="PANTHER" id="PTHR40621">
    <property type="entry name" value="TRANSCRIPTION FACTOR KAPC-RELATED"/>
    <property type="match status" value="1"/>
</dbReference>
<dbReference type="PROSITE" id="PS50217">
    <property type="entry name" value="BZIP"/>
    <property type="match status" value="1"/>
</dbReference>
<dbReference type="GO" id="GO:0090575">
    <property type="term" value="C:RNA polymerase II transcription regulator complex"/>
    <property type="evidence" value="ECO:0007669"/>
    <property type="project" value="TreeGrafter"/>
</dbReference>
<dbReference type="GO" id="GO:0001228">
    <property type="term" value="F:DNA-binding transcription activator activity, RNA polymerase II-specific"/>
    <property type="evidence" value="ECO:0007669"/>
    <property type="project" value="TreeGrafter"/>
</dbReference>
<evidence type="ECO:0000259" key="4">
    <source>
        <dbReference type="PROSITE" id="PS50217"/>
    </source>
</evidence>
<dbReference type="InterPro" id="IPR046347">
    <property type="entry name" value="bZIP_sf"/>
</dbReference>
<feature type="region of interest" description="Disordered" evidence="3">
    <location>
        <begin position="103"/>
        <end position="182"/>
    </location>
</feature>
<keyword evidence="6" id="KW-1185">Reference proteome</keyword>
<feature type="compositionally biased region" description="Basic and acidic residues" evidence="3">
    <location>
        <begin position="58"/>
        <end position="68"/>
    </location>
</feature>